<name>A0A371BDL9_9BRAD</name>
<dbReference type="InterPro" id="IPR036366">
    <property type="entry name" value="PGBDSf"/>
</dbReference>
<dbReference type="InterPro" id="IPR002477">
    <property type="entry name" value="Peptidoglycan-bd-like"/>
</dbReference>
<dbReference type="InterPro" id="IPR036365">
    <property type="entry name" value="PGBD-like_sf"/>
</dbReference>
<organism evidence="3 4">
    <name type="scientific">Undibacter mobilis</name>
    <dbReference type="NCBI Taxonomy" id="2292256"/>
    <lineage>
        <taxon>Bacteria</taxon>
        <taxon>Pseudomonadati</taxon>
        <taxon>Pseudomonadota</taxon>
        <taxon>Alphaproteobacteria</taxon>
        <taxon>Hyphomicrobiales</taxon>
        <taxon>Nitrobacteraceae</taxon>
        <taxon>Undibacter</taxon>
    </lineage>
</organism>
<reference evidence="4" key="1">
    <citation type="submission" date="2018-08" db="EMBL/GenBank/DDBJ databases">
        <authorList>
            <person name="Kim S.-J."/>
            <person name="Jung G.-Y."/>
        </authorList>
    </citation>
    <scope>NUCLEOTIDE SEQUENCE [LARGE SCALE GENOMIC DNA]</scope>
    <source>
        <strain evidence="4">GY_H</strain>
    </source>
</reference>
<protein>
    <submittedName>
        <fullName evidence="3">Lytic murein transglycosylase</fullName>
    </submittedName>
</protein>
<dbReference type="PANTHER" id="PTHR30163:SF8">
    <property type="entry name" value="LYTIC MUREIN TRANSGLYCOSYLASE"/>
    <property type="match status" value="1"/>
</dbReference>
<dbReference type="Pfam" id="PF13406">
    <property type="entry name" value="SLT_2"/>
    <property type="match status" value="1"/>
</dbReference>
<dbReference type="PANTHER" id="PTHR30163">
    <property type="entry name" value="MEMBRANE-BOUND LYTIC MUREIN TRANSGLYCOSYLASE B"/>
    <property type="match status" value="1"/>
</dbReference>
<dbReference type="SUPFAM" id="SSF53955">
    <property type="entry name" value="Lysozyme-like"/>
    <property type="match status" value="1"/>
</dbReference>
<evidence type="ECO:0000313" key="4">
    <source>
        <dbReference type="Proteomes" id="UP000263993"/>
    </source>
</evidence>
<dbReference type="OrthoDB" id="9808544at2"/>
<dbReference type="Proteomes" id="UP000263993">
    <property type="component" value="Unassembled WGS sequence"/>
</dbReference>
<dbReference type="InterPro" id="IPR031304">
    <property type="entry name" value="SLT_2"/>
</dbReference>
<dbReference type="AlphaFoldDB" id="A0A371BDL9"/>
<dbReference type="EMBL" id="QRGO01000001">
    <property type="protein sequence ID" value="RDV05617.1"/>
    <property type="molecule type" value="Genomic_DNA"/>
</dbReference>
<dbReference type="GO" id="GO:0008933">
    <property type="term" value="F:peptidoglycan lytic transglycosylase activity"/>
    <property type="evidence" value="ECO:0007669"/>
    <property type="project" value="TreeGrafter"/>
</dbReference>
<comment type="caution">
    <text evidence="3">The sequence shown here is derived from an EMBL/GenBank/DDBJ whole genome shotgun (WGS) entry which is preliminary data.</text>
</comment>
<dbReference type="Gene3D" id="1.10.101.10">
    <property type="entry name" value="PGBD-like superfamily/PGBD"/>
    <property type="match status" value="1"/>
</dbReference>
<accession>A0A371BDL9</accession>
<evidence type="ECO:0000313" key="3">
    <source>
        <dbReference type="EMBL" id="RDV05617.1"/>
    </source>
</evidence>
<evidence type="ECO:0000259" key="1">
    <source>
        <dbReference type="Pfam" id="PF01471"/>
    </source>
</evidence>
<dbReference type="InterPro" id="IPR023346">
    <property type="entry name" value="Lysozyme-like_dom_sf"/>
</dbReference>
<dbReference type="InterPro" id="IPR043426">
    <property type="entry name" value="MltB-like"/>
</dbReference>
<gene>
    <name evidence="3" type="ORF">DXH78_14180</name>
</gene>
<feature type="domain" description="Peptidoglycan binding-like" evidence="1">
    <location>
        <begin position="194"/>
        <end position="248"/>
    </location>
</feature>
<dbReference type="GO" id="GO:0009253">
    <property type="term" value="P:peptidoglycan catabolic process"/>
    <property type="evidence" value="ECO:0007669"/>
    <property type="project" value="TreeGrafter"/>
</dbReference>
<dbReference type="Pfam" id="PF01471">
    <property type="entry name" value="PG_binding_1"/>
    <property type="match status" value="1"/>
</dbReference>
<dbReference type="SUPFAM" id="SSF47090">
    <property type="entry name" value="PGBD-like"/>
    <property type="match status" value="1"/>
</dbReference>
<sequence>PRRRKYWEAELINALKIVDRGWAQPNAMIGSWAGAMGHTQWMPEVWLQIGVDYDRDGRINPFGKPDDALAGTARYLVERGKWRRGEAWGCEVKVPSGGQRMADNRTMRSYATWQSHGVRRADGEAFKRPDDQVKLWIPVAGGPAFLVGQNFRAVYSYNPSINYSLALVHLGDLVRGDGDFRQHFPGGERIPTIDEVKEIQRRLNERGFKTDGVDGRTGSDTVRAVGAFQKSVGMKPDGYAGLKVLERLRQP</sequence>
<feature type="domain" description="Transglycosylase SLT" evidence="2">
    <location>
        <begin position="2"/>
        <end position="172"/>
    </location>
</feature>
<dbReference type="RefSeq" id="WP_147292649.1">
    <property type="nucleotide sequence ID" value="NZ_QRGO01000001.1"/>
</dbReference>
<keyword evidence="4" id="KW-1185">Reference proteome</keyword>
<evidence type="ECO:0000259" key="2">
    <source>
        <dbReference type="Pfam" id="PF13406"/>
    </source>
</evidence>
<proteinExistence type="predicted"/>
<feature type="non-terminal residue" evidence="3">
    <location>
        <position position="1"/>
    </location>
</feature>
<dbReference type="Gene3D" id="1.10.530.10">
    <property type="match status" value="1"/>
</dbReference>